<reference evidence="4" key="1">
    <citation type="submission" date="2020-04" db="EMBL/GenBank/DDBJ databases">
        <authorList>
            <person name="Chiriac C."/>
            <person name="Salcher M."/>
            <person name="Ghai R."/>
            <person name="Kavagutti S V."/>
        </authorList>
    </citation>
    <scope>NUCLEOTIDE SEQUENCE</scope>
</reference>
<sequence length="172" mass="19195">MIKVPDVIFAFRQGDEEPEEGGCPIGGEFVFKTTQDLFANKRIVMFSLPGAFTPTCSTYQLPGFEEQYEQFKSKGIDEIYCISVNDGFVMNEWARALKIKNVKVIPDGAGVFTEGMGMIIDMSNIGFGKRSRRYATVINNCVIEHMFVEPAATQENLDPYGISSPENIINNI</sequence>
<dbReference type="EMBL" id="LR796776">
    <property type="protein sequence ID" value="CAB4165837.1"/>
    <property type="molecule type" value="Genomic_DNA"/>
</dbReference>
<dbReference type="SUPFAM" id="SSF52833">
    <property type="entry name" value="Thioredoxin-like"/>
    <property type="match status" value="1"/>
</dbReference>
<feature type="domain" description="Thioredoxin" evidence="3">
    <location>
        <begin position="11"/>
        <end position="158"/>
    </location>
</feature>
<proteinExistence type="predicted"/>
<dbReference type="EMBL" id="LR796758">
    <property type="protein sequence ID" value="CAB4163923.1"/>
    <property type="molecule type" value="Genomic_DNA"/>
</dbReference>
<dbReference type="InterPro" id="IPR013740">
    <property type="entry name" value="Redoxin"/>
</dbReference>
<dbReference type="Gene3D" id="3.40.30.10">
    <property type="entry name" value="Glutaredoxin"/>
    <property type="match status" value="1"/>
</dbReference>
<evidence type="ECO:0000259" key="3">
    <source>
        <dbReference type="PROSITE" id="PS51352"/>
    </source>
</evidence>
<dbReference type="GO" id="GO:0034599">
    <property type="term" value="P:cellular response to oxidative stress"/>
    <property type="evidence" value="ECO:0007669"/>
    <property type="project" value="InterPro"/>
</dbReference>
<dbReference type="CDD" id="cd03013">
    <property type="entry name" value="PRX5_like"/>
    <property type="match status" value="1"/>
</dbReference>
<keyword evidence="1" id="KW-0575">Peroxidase</keyword>
<dbReference type="InterPro" id="IPR037944">
    <property type="entry name" value="PRX5-like"/>
</dbReference>
<evidence type="ECO:0000313" key="7">
    <source>
        <dbReference type="EMBL" id="CAB4221370.1"/>
    </source>
</evidence>
<evidence type="ECO:0000256" key="1">
    <source>
        <dbReference type="ARBA" id="ARBA00022559"/>
    </source>
</evidence>
<dbReference type="Pfam" id="PF08534">
    <property type="entry name" value="Redoxin"/>
    <property type="match status" value="1"/>
</dbReference>
<protein>
    <submittedName>
        <fullName evidence="4">AHP1 Peroxiredoxin</fullName>
    </submittedName>
</protein>
<dbReference type="EMBL" id="LR797099">
    <property type="protein sequence ID" value="CAB4186933.1"/>
    <property type="molecule type" value="Genomic_DNA"/>
</dbReference>
<dbReference type="GO" id="GO:0008379">
    <property type="term" value="F:thioredoxin peroxidase activity"/>
    <property type="evidence" value="ECO:0007669"/>
    <property type="project" value="InterPro"/>
</dbReference>
<dbReference type="PANTHER" id="PTHR10430:SF16">
    <property type="entry name" value="PEROXIREDOXIN-5, MITOCHONDRIAL"/>
    <property type="match status" value="1"/>
</dbReference>
<keyword evidence="2" id="KW-0560">Oxidoreductase</keyword>
<evidence type="ECO:0000313" key="6">
    <source>
        <dbReference type="EMBL" id="CAB4186933.1"/>
    </source>
</evidence>
<evidence type="ECO:0000313" key="4">
    <source>
        <dbReference type="EMBL" id="CAB4163923.1"/>
    </source>
</evidence>
<organism evidence="4">
    <name type="scientific">uncultured Caudovirales phage</name>
    <dbReference type="NCBI Taxonomy" id="2100421"/>
    <lineage>
        <taxon>Viruses</taxon>
        <taxon>Duplodnaviria</taxon>
        <taxon>Heunggongvirae</taxon>
        <taxon>Uroviricota</taxon>
        <taxon>Caudoviricetes</taxon>
        <taxon>Peduoviridae</taxon>
        <taxon>Maltschvirus</taxon>
        <taxon>Maltschvirus maltsch</taxon>
    </lineage>
</organism>
<dbReference type="GO" id="GO:0042744">
    <property type="term" value="P:hydrogen peroxide catabolic process"/>
    <property type="evidence" value="ECO:0007669"/>
    <property type="project" value="TreeGrafter"/>
</dbReference>
<dbReference type="InterPro" id="IPR036249">
    <property type="entry name" value="Thioredoxin-like_sf"/>
</dbReference>
<dbReference type="PANTHER" id="PTHR10430">
    <property type="entry name" value="PEROXIREDOXIN"/>
    <property type="match status" value="1"/>
</dbReference>
<dbReference type="InterPro" id="IPR013766">
    <property type="entry name" value="Thioredoxin_domain"/>
</dbReference>
<name>A0A6J5NXZ1_9CAUD</name>
<evidence type="ECO:0000256" key="2">
    <source>
        <dbReference type="ARBA" id="ARBA00023002"/>
    </source>
</evidence>
<dbReference type="PROSITE" id="PS51352">
    <property type="entry name" value="THIOREDOXIN_2"/>
    <property type="match status" value="1"/>
</dbReference>
<accession>A0A6J5NXZ1</accession>
<gene>
    <name evidence="6" type="ORF">UFOVP1146_279</name>
    <name evidence="7" type="ORF">UFOVP1638_286</name>
    <name evidence="4" type="ORF">UFOVP812_192</name>
    <name evidence="5" type="ORF">UFOVP818_373</name>
</gene>
<dbReference type="EMBL" id="LR797502">
    <property type="protein sequence ID" value="CAB4221370.1"/>
    <property type="molecule type" value="Genomic_DNA"/>
</dbReference>
<evidence type="ECO:0000313" key="5">
    <source>
        <dbReference type="EMBL" id="CAB4165837.1"/>
    </source>
</evidence>